<evidence type="ECO:0000313" key="1">
    <source>
        <dbReference type="EMBL" id="KAG7410344.1"/>
    </source>
</evidence>
<proteinExistence type="predicted"/>
<gene>
    <name evidence="1" type="ORF">Forpi1262_v017569</name>
</gene>
<comment type="caution">
    <text evidence="1">The sequence shown here is derived from an EMBL/GenBank/DDBJ whole genome shotgun (WGS) entry which is preliminary data.</text>
</comment>
<dbReference type="EMBL" id="JAELUR010000025">
    <property type="protein sequence ID" value="KAG7410344.1"/>
    <property type="molecule type" value="Genomic_DNA"/>
</dbReference>
<evidence type="ECO:0008006" key="3">
    <source>
        <dbReference type="Google" id="ProtNLM"/>
    </source>
</evidence>
<sequence length="351" mass="39763">MPIVVPPPPMTPGERDEHIKDQKKLVRQVETNGWVDVYDSGATIHNDRKTVKMSVQEAMRRVNSDEKPPINMLNNPMPPENARNDWMASISGYGIADKVVNLAKRAGLDLTDFRESMLLRLDGSTGAVTLLHVDKDGETTRILCAVGIKIWLISKVLAGEEELREFANTRTCSDNTFVLLVDEGDQLIQPPSTLHAVYTYARSVQFCFEYYDARTLAQSLSQSRVDLELGDNSVANEDSHKSLPDFYRICMECCEKEMRMGWRKRWPDMKDGEKHKQAQNDLSVSYITGFIFTTNLSTSQSNITWKKLFYVLTPIPVKNASNTKKRAAIRSGLNKMEDGRVSKKRQTGRPN</sequence>
<reference evidence="1" key="1">
    <citation type="submission" date="2021-04" db="EMBL/GenBank/DDBJ databases">
        <title>First draft genome resource for Brassicaceae pathogens Fusarium oxysporum f. sp. raphani and Fusarium oxysporum f. sp. rapae.</title>
        <authorList>
            <person name="Asai S."/>
        </authorList>
    </citation>
    <scope>NUCLEOTIDE SEQUENCE</scope>
    <source>
        <strain evidence="1">Tf1262</strain>
    </source>
</reference>
<accession>A0A8J5TT59</accession>
<evidence type="ECO:0000313" key="2">
    <source>
        <dbReference type="Proteomes" id="UP000693942"/>
    </source>
</evidence>
<dbReference type="Proteomes" id="UP000693942">
    <property type="component" value="Unassembled WGS sequence"/>
</dbReference>
<dbReference type="AlphaFoldDB" id="A0A8J5TT59"/>
<organism evidence="1 2">
    <name type="scientific">Fusarium oxysporum f. sp. raphani</name>
    <dbReference type="NCBI Taxonomy" id="96318"/>
    <lineage>
        <taxon>Eukaryota</taxon>
        <taxon>Fungi</taxon>
        <taxon>Dikarya</taxon>
        <taxon>Ascomycota</taxon>
        <taxon>Pezizomycotina</taxon>
        <taxon>Sordariomycetes</taxon>
        <taxon>Hypocreomycetidae</taxon>
        <taxon>Hypocreales</taxon>
        <taxon>Nectriaceae</taxon>
        <taxon>Fusarium</taxon>
        <taxon>Fusarium oxysporum species complex</taxon>
    </lineage>
</organism>
<name>A0A8J5TT59_FUSOX</name>
<protein>
    <recommendedName>
        <fullName evidence="3">JmjC domain-containing protein</fullName>
    </recommendedName>
</protein>